<dbReference type="AlphaFoldDB" id="A0A9X1D8L7"/>
<sequence length="125" mass="14031">MYIGELERQTAASVPKLDAVASARLKLTRVSRRRTALLETKVYPFLLERVSPADQANVLALRDSGKAQLTVSVGHIGRWTLREVEESWSDYCAASRAMRTTMIARVGAERELVYPLLTRWPDVTA</sequence>
<reference evidence="1" key="1">
    <citation type="submission" date="2021-05" db="EMBL/GenBank/DDBJ databases">
        <title>Genome of Sphingobium sp. strain.</title>
        <authorList>
            <person name="Fan R."/>
        </authorList>
    </citation>
    <scope>NUCLEOTIDE SEQUENCE</scope>
    <source>
        <strain evidence="1">H33</strain>
    </source>
</reference>
<evidence type="ECO:0000313" key="2">
    <source>
        <dbReference type="Proteomes" id="UP001138757"/>
    </source>
</evidence>
<dbReference type="RefSeq" id="WP_214621544.1">
    <property type="nucleotide sequence ID" value="NZ_JAHGAW010000001.1"/>
</dbReference>
<proteinExistence type="predicted"/>
<gene>
    <name evidence="1" type="ORF">KK488_02580</name>
</gene>
<organism evidence="1 2">
    <name type="scientific">Sphingobium nicotianae</name>
    <dbReference type="NCBI Taxonomy" id="2782607"/>
    <lineage>
        <taxon>Bacteria</taxon>
        <taxon>Pseudomonadati</taxon>
        <taxon>Pseudomonadota</taxon>
        <taxon>Alphaproteobacteria</taxon>
        <taxon>Sphingomonadales</taxon>
        <taxon>Sphingomonadaceae</taxon>
        <taxon>Sphingobium</taxon>
    </lineage>
</organism>
<name>A0A9X1D8L7_9SPHN</name>
<keyword evidence="2" id="KW-1185">Reference proteome</keyword>
<dbReference type="EMBL" id="JAHGAW010000001">
    <property type="protein sequence ID" value="MBT2185824.1"/>
    <property type="molecule type" value="Genomic_DNA"/>
</dbReference>
<accession>A0A9X1D8L7</accession>
<protein>
    <submittedName>
        <fullName evidence="1">Uncharacterized protein</fullName>
    </submittedName>
</protein>
<comment type="caution">
    <text evidence="1">The sequence shown here is derived from an EMBL/GenBank/DDBJ whole genome shotgun (WGS) entry which is preliminary data.</text>
</comment>
<dbReference type="Proteomes" id="UP001138757">
    <property type="component" value="Unassembled WGS sequence"/>
</dbReference>
<evidence type="ECO:0000313" key="1">
    <source>
        <dbReference type="EMBL" id="MBT2185824.1"/>
    </source>
</evidence>